<evidence type="ECO:0008006" key="3">
    <source>
        <dbReference type="Google" id="ProtNLM"/>
    </source>
</evidence>
<dbReference type="Gene3D" id="1.10.10.10">
    <property type="entry name" value="Winged helix-like DNA-binding domain superfamily/Winged helix DNA-binding domain"/>
    <property type="match status" value="1"/>
</dbReference>
<dbReference type="GO" id="GO:0046914">
    <property type="term" value="F:transition metal ion binding"/>
    <property type="evidence" value="ECO:0007669"/>
    <property type="project" value="InterPro"/>
</dbReference>
<dbReference type="AlphaFoldDB" id="A0A9D1EIZ5"/>
<dbReference type="Proteomes" id="UP000886841">
    <property type="component" value="Unassembled WGS sequence"/>
</dbReference>
<dbReference type="EMBL" id="DVHU01000039">
    <property type="protein sequence ID" value="HIR92646.1"/>
    <property type="molecule type" value="Genomic_DNA"/>
</dbReference>
<name>A0A9D1EIZ5_9FIRM</name>
<sequence>MSEHMDVLKMRILICFLEMEPGSCTVTGLAKTLGEEKYTVSRAMSALEKEGLLDRSLPRNPRLTEAGTAAARRYGERMDIAINHLIYEGVGDEMAQRDARFLSLYCSEETFQMIRGMEERYRIKHALRSRREFDGAVLCRGLRDGTYSLPFIIYREHVKDNSNISMANQGFEHPCQLVVKRGVGIIRLKAVPVMHPSAADGERRSAKINSLKYADKDRFCDAERGGDFWQFPAEALHFVNVGSDAGRVLHGSVCLRMTNALGSVHMPDSTAIFTILF</sequence>
<dbReference type="InterPro" id="IPR036390">
    <property type="entry name" value="WH_DNA-bd_sf"/>
</dbReference>
<dbReference type="GO" id="GO:0003700">
    <property type="term" value="F:DNA-binding transcription factor activity"/>
    <property type="evidence" value="ECO:0007669"/>
    <property type="project" value="InterPro"/>
</dbReference>
<organism evidence="1 2">
    <name type="scientific">Candidatus Egerieimonas intestinavium</name>
    <dbReference type="NCBI Taxonomy" id="2840777"/>
    <lineage>
        <taxon>Bacteria</taxon>
        <taxon>Bacillati</taxon>
        <taxon>Bacillota</taxon>
        <taxon>Clostridia</taxon>
        <taxon>Lachnospirales</taxon>
        <taxon>Lachnospiraceae</taxon>
        <taxon>Lachnospiraceae incertae sedis</taxon>
        <taxon>Candidatus Egerieimonas</taxon>
    </lineage>
</organism>
<dbReference type="SMART" id="SM00529">
    <property type="entry name" value="HTH_DTXR"/>
    <property type="match status" value="1"/>
</dbReference>
<gene>
    <name evidence="1" type="ORF">IAB98_04405</name>
</gene>
<dbReference type="InterPro" id="IPR022689">
    <property type="entry name" value="Iron_dep_repressor"/>
</dbReference>
<dbReference type="SUPFAM" id="SSF46785">
    <property type="entry name" value="Winged helix' DNA-binding domain"/>
    <property type="match status" value="1"/>
</dbReference>
<proteinExistence type="predicted"/>
<accession>A0A9D1EIZ5</accession>
<comment type="caution">
    <text evidence="1">The sequence shown here is derived from an EMBL/GenBank/DDBJ whole genome shotgun (WGS) entry which is preliminary data.</text>
</comment>
<reference evidence="1" key="1">
    <citation type="submission" date="2020-10" db="EMBL/GenBank/DDBJ databases">
        <authorList>
            <person name="Gilroy R."/>
        </authorList>
    </citation>
    <scope>NUCLEOTIDE SEQUENCE</scope>
    <source>
        <strain evidence="1">ChiSxjej1B13-7041</strain>
    </source>
</reference>
<protein>
    <recommendedName>
        <fullName evidence="3">MarR family transcriptional regulator</fullName>
    </recommendedName>
</protein>
<dbReference type="InterPro" id="IPR036388">
    <property type="entry name" value="WH-like_DNA-bd_sf"/>
</dbReference>
<evidence type="ECO:0000313" key="1">
    <source>
        <dbReference type="EMBL" id="HIR92646.1"/>
    </source>
</evidence>
<reference evidence="1" key="2">
    <citation type="journal article" date="2021" name="PeerJ">
        <title>Extensive microbial diversity within the chicken gut microbiome revealed by metagenomics and culture.</title>
        <authorList>
            <person name="Gilroy R."/>
            <person name="Ravi A."/>
            <person name="Getino M."/>
            <person name="Pursley I."/>
            <person name="Horton D.L."/>
            <person name="Alikhan N.F."/>
            <person name="Baker D."/>
            <person name="Gharbi K."/>
            <person name="Hall N."/>
            <person name="Watson M."/>
            <person name="Adriaenssens E.M."/>
            <person name="Foster-Nyarko E."/>
            <person name="Jarju S."/>
            <person name="Secka A."/>
            <person name="Antonio M."/>
            <person name="Oren A."/>
            <person name="Chaudhuri R.R."/>
            <person name="La Ragione R."/>
            <person name="Hildebrand F."/>
            <person name="Pallen M.J."/>
        </authorList>
    </citation>
    <scope>NUCLEOTIDE SEQUENCE</scope>
    <source>
        <strain evidence="1">ChiSxjej1B13-7041</strain>
    </source>
</reference>
<evidence type="ECO:0000313" key="2">
    <source>
        <dbReference type="Proteomes" id="UP000886841"/>
    </source>
</evidence>